<feature type="region of interest" description="Disordered" evidence="1">
    <location>
        <begin position="195"/>
        <end position="218"/>
    </location>
</feature>
<dbReference type="SUPFAM" id="SSF55486">
    <property type="entry name" value="Metalloproteases ('zincins'), catalytic domain"/>
    <property type="match status" value="1"/>
</dbReference>
<feature type="region of interest" description="Disordered" evidence="1">
    <location>
        <begin position="1"/>
        <end position="27"/>
    </location>
</feature>
<proteinExistence type="predicted"/>
<accession>A0A0G4EX05</accession>
<name>A0A0G4EX05_VITBC</name>
<organism evidence="3 4">
    <name type="scientific">Vitrella brassicaformis (strain CCMP3155)</name>
    <dbReference type="NCBI Taxonomy" id="1169540"/>
    <lineage>
        <taxon>Eukaryota</taxon>
        <taxon>Sar</taxon>
        <taxon>Alveolata</taxon>
        <taxon>Colpodellida</taxon>
        <taxon>Vitrellaceae</taxon>
        <taxon>Vitrella</taxon>
    </lineage>
</organism>
<evidence type="ECO:0000313" key="3">
    <source>
        <dbReference type="EMBL" id="CEM03522.1"/>
    </source>
</evidence>
<dbReference type="InterPro" id="IPR024079">
    <property type="entry name" value="MetalloPept_cat_dom_sf"/>
</dbReference>
<feature type="region of interest" description="Disordered" evidence="1">
    <location>
        <begin position="989"/>
        <end position="1029"/>
    </location>
</feature>
<dbReference type="OrthoDB" id="406838at2759"/>
<feature type="compositionally biased region" description="Basic and acidic residues" evidence="1">
    <location>
        <begin position="15"/>
        <end position="27"/>
    </location>
</feature>
<dbReference type="GO" id="GO:0008237">
    <property type="term" value="F:metallopeptidase activity"/>
    <property type="evidence" value="ECO:0007669"/>
    <property type="project" value="InterPro"/>
</dbReference>
<feature type="domain" description="EcxA zinc-binding" evidence="2">
    <location>
        <begin position="652"/>
        <end position="977"/>
    </location>
</feature>
<feature type="compositionally biased region" description="Polar residues" evidence="1">
    <location>
        <begin position="619"/>
        <end position="633"/>
    </location>
</feature>
<evidence type="ECO:0000256" key="1">
    <source>
        <dbReference type="SAM" id="MobiDB-lite"/>
    </source>
</evidence>
<reference evidence="3 4" key="1">
    <citation type="submission" date="2014-11" db="EMBL/GenBank/DDBJ databases">
        <authorList>
            <person name="Zhu J."/>
            <person name="Qi W."/>
            <person name="Song R."/>
        </authorList>
    </citation>
    <scope>NUCLEOTIDE SEQUENCE [LARGE SCALE GENOMIC DNA]</scope>
</reference>
<dbReference type="AlphaFoldDB" id="A0A0G4EX05"/>
<protein>
    <recommendedName>
        <fullName evidence="2">EcxA zinc-binding domain-containing protein</fullName>
    </recommendedName>
</protein>
<feature type="region of interest" description="Disordered" evidence="1">
    <location>
        <begin position="894"/>
        <end position="919"/>
    </location>
</feature>
<gene>
    <name evidence="3" type="ORF">Vbra_5467</name>
</gene>
<dbReference type="InParanoid" id="A0A0G4EX05"/>
<dbReference type="PANTHER" id="PTHR38478">
    <property type="entry name" value="PEPTIDASE M1A AND M12B"/>
    <property type="match status" value="1"/>
</dbReference>
<evidence type="ECO:0000259" key="2">
    <source>
        <dbReference type="Pfam" id="PF16313"/>
    </source>
</evidence>
<dbReference type="PANTHER" id="PTHR38478:SF1">
    <property type="entry name" value="ZINC DEPENDENT METALLOPROTEASE DOMAIN LIPOPROTEIN"/>
    <property type="match status" value="1"/>
</dbReference>
<feature type="region of interest" description="Disordered" evidence="1">
    <location>
        <begin position="619"/>
        <end position="639"/>
    </location>
</feature>
<sequence length="1174" mass="131702">MQQFEVEDPSASARDGADGAARDVRDGRTRGGVEGRWGWLRTRLGKVSIAVVIVAFVAMLLNWGFEGRDREDAHDSVARWVRHLRPYKTAFATLYLDPRRAHRLLLQFPLPFLKDPTAQVLVTSVFARGPYSHYPASYGSDIVLEFRLTADDTAVEVRRVPLEMRTSDPQSVYTVKKALWTGWLVDLPILARGQPYGPHTHTHTHTQQQQQQQKGAPQPYAKADVVLVDAWGLTANGFFQSSVKPREVVGVKVDMNDTRAYHINFATTVHHLMQERDNRYPLSITYTVSLLPYPLLPGRVADDRVGYFTSTYYDVGYHRPMWEGMSEANSNNSNTRWAGCWYGHGEGYYEYATSNNATSSRINCVRTKRLSEYVDREVTVIQRRRLLPADSQRNVSYPLLYFIDPSVPVRWRPAMCRGVEKWNQAFKLLGYDPHYQSRRTWRRTVAGRLQCPSVIDPRSGEILKSDIFFTEGWIKSFINQFERRYPQIYTQEEEGDDRQQSSSIVEHFISSMPNADSDALRGLLSNAQLTDRELIEGFLRAHSNTENTDARGTRYTKHAVPGLHERMAHEARDGSFVALKLMYHQHMKDEESRRQLQRKSGNVTNVVRDAATSSHAWMPNDQRTLQGGNSTTDDGVDGAGWPSGSWSWYERILEAGLEDVVTHEVGHTLGLRHNFKASTTIPWEQLTNATYICKHGLGSSVMDYTAVNMAAGVADDALYFSPTIGDYDKLAIRFGYRRLEDEVSGVPHPSSLSLLSSEPMAFATDEDDPDASGTDPYNNVRDLSNPLQFYLNELEYVKNIRSVLLESSVLPGEDMSRLAEAEMTILGRVMTAGMYLSKFLGGVVLTKDPKPTPTQANEMMAEATAAMAPPALAVDGNRQQEALEAITEILTGVPARDDRRGKGSRGKRKSGVDGRGSSLYPSPESVQYLVRRVGVCSGPTRFCMGREPLDILASIDSLQKLLLLFIFLPRRLVRLRTLSWLSADYGSGSRASSPPLATAPPPATIQPGTLEQPDEQPMVTHTGGNETFSADYMTTDERRELRGRGGNDRESPFTTSRLVKELGSSLWPEFPSRGGAASVGREPLAFRAVRSPQRWSLQIFWIELMGALADGLLPIQELRASATTELWRIQAVLTSLKDDKRLMSGPLADLPSHLRLCEQTLDETLDPLRRGRGR</sequence>
<evidence type="ECO:0000313" key="4">
    <source>
        <dbReference type="Proteomes" id="UP000041254"/>
    </source>
</evidence>
<dbReference type="STRING" id="1169540.A0A0G4EX05"/>
<keyword evidence="4" id="KW-1185">Reference proteome</keyword>
<dbReference type="EMBL" id="CDMY01000343">
    <property type="protein sequence ID" value="CEM03522.1"/>
    <property type="molecule type" value="Genomic_DNA"/>
</dbReference>
<dbReference type="VEuPathDB" id="CryptoDB:Vbra_5467"/>
<dbReference type="InterPro" id="IPR032534">
    <property type="entry name" value="EcxA_zinc-bd"/>
</dbReference>
<dbReference type="Pfam" id="PF16313">
    <property type="entry name" value="DUF4953"/>
    <property type="match status" value="1"/>
</dbReference>
<dbReference type="Proteomes" id="UP000041254">
    <property type="component" value="Unassembled WGS sequence"/>
</dbReference>
<dbReference type="Gene3D" id="3.40.390.10">
    <property type="entry name" value="Collagenase (Catalytic Domain)"/>
    <property type="match status" value="1"/>
</dbReference>